<feature type="domain" description="HD" evidence="2">
    <location>
        <begin position="76"/>
        <end position="233"/>
    </location>
</feature>
<dbReference type="SUPFAM" id="SSF109604">
    <property type="entry name" value="HD-domain/PDEase-like"/>
    <property type="match status" value="1"/>
</dbReference>
<dbReference type="Pfam" id="PF01966">
    <property type="entry name" value="HD"/>
    <property type="match status" value="1"/>
</dbReference>
<sequence length="472" mass="55118">MTMAKLHPLAIRNDSECVKRKFTEPKKEFPTLHSQDERSPFQHDKDRILYCKSFRRLMHKTQVCFTGTMNEHIRTRLTHTLEVTQIARTIARQVGVNEDLTEAIALGHDVGHTPFGHIGEYVIHELLTGQDERKVLNKFNIDPEKVGIGFKHNYQSVRVLMDVENGYCSFSGLNISYPVLEGILKHSKLCFKEEPDFIQYETITNLPELHFEQPFSASIEGQIISLSDEIAQVCHDIEDAIEGDYNSKKLILELIGELIDQGLLKGIEDQPFIKKSDHCKPWIDTHYFKEFTSWIISLIVIESVETIKQNMENYLKRKAKLPYPEPEYYPITEDLASETILEKNILFARLKDLQERFIINNYKIHRENGKAKFILRQIIKAYLTNPKQLPDSVLKKYTAVCEVPEVKKYLKNLDLHHETIRYLNDREFEECRHKIISDPKFLRVLSDYIASMTDLYAFTEYKKLYLEEDTGA</sequence>
<dbReference type="InterPro" id="IPR003607">
    <property type="entry name" value="HD/PDEase_dom"/>
</dbReference>
<dbReference type="InterPro" id="IPR026875">
    <property type="entry name" value="PHydrolase_assoc_dom"/>
</dbReference>
<dbReference type="PANTHER" id="PTHR35795">
    <property type="entry name" value="SLR1885 PROTEIN"/>
    <property type="match status" value="1"/>
</dbReference>
<dbReference type="AlphaFoldDB" id="J0S9H8"/>
<dbReference type="Gene3D" id="1.10.3210.10">
    <property type="entry name" value="Hypothetical protein af1432"/>
    <property type="match status" value="1"/>
</dbReference>
<accession>J0S9H8</accession>
<evidence type="ECO:0000259" key="2">
    <source>
        <dbReference type="PROSITE" id="PS51831"/>
    </source>
</evidence>
<dbReference type="PATRIC" id="fig|28892.9.peg.1423"/>
<dbReference type="Pfam" id="PF13286">
    <property type="entry name" value="HD_assoc"/>
    <property type="match status" value="1"/>
</dbReference>
<dbReference type="NCBIfam" id="TIGR01353">
    <property type="entry name" value="dGTP_triPase"/>
    <property type="match status" value="1"/>
</dbReference>
<dbReference type="STRING" id="28892.Metli_1319"/>
<dbReference type="HOGENOM" id="CLU_028163_1_0_2"/>
<organism evidence="3 4">
    <name type="scientific">Methanofollis liminatans DSM 4140</name>
    <dbReference type="NCBI Taxonomy" id="28892"/>
    <lineage>
        <taxon>Archaea</taxon>
        <taxon>Methanobacteriati</taxon>
        <taxon>Methanobacteriota</taxon>
        <taxon>Stenosarchaea group</taxon>
        <taxon>Methanomicrobia</taxon>
        <taxon>Methanomicrobiales</taxon>
        <taxon>Methanomicrobiaceae</taxon>
        <taxon>Methanofollis</taxon>
    </lineage>
</organism>
<evidence type="ECO:0000256" key="1">
    <source>
        <dbReference type="ARBA" id="ARBA00022801"/>
    </source>
</evidence>
<dbReference type="InterPro" id="IPR006261">
    <property type="entry name" value="dGTPase"/>
</dbReference>
<keyword evidence="1 3" id="KW-0378">Hydrolase</keyword>
<protein>
    <submittedName>
        <fullName evidence="3">Deoxyguanosinetriphosphate triphosphohydrolase</fullName>
    </submittedName>
</protein>
<dbReference type="InterPro" id="IPR006674">
    <property type="entry name" value="HD_domain"/>
</dbReference>
<gene>
    <name evidence="3" type="ORF">Metli_1319</name>
</gene>
<keyword evidence="4" id="KW-1185">Reference proteome</keyword>
<dbReference type="SMART" id="SM00471">
    <property type="entry name" value="HDc"/>
    <property type="match status" value="1"/>
</dbReference>
<dbReference type="Proteomes" id="UP000005095">
    <property type="component" value="Chromosome"/>
</dbReference>
<dbReference type="EMBL" id="CM001555">
    <property type="protein sequence ID" value="EJG07274.1"/>
    <property type="molecule type" value="Genomic_DNA"/>
</dbReference>
<dbReference type="GO" id="GO:0016793">
    <property type="term" value="F:triphosphoric monoester hydrolase activity"/>
    <property type="evidence" value="ECO:0007669"/>
    <property type="project" value="InterPro"/>
</dbReference>
<dbReference type="PROSITE" id="PS51831">
    <property type="entry name" value="HD"/>
    <property type="match status" value="1"/>
</dbReference>
<name>J0S9H8_9EURY</name>
<reference evidence="3 4" key="1">
    <citation type="submission" date="2011-08" db="EMBL/GenBank/DDBJ databases">
        <title>The complete genome of Methanofollis liminatans DSM 4140.</title>
        <authorList>
            <consortium name="US DOE Joint Genome Institute (JGI-PGF)"/>
            <person name="Lucas S."/>
            <person name="Han J."/>
            <person name="Lapidus A."/>
            <person name="Bruce D."/>
            <person name="Goodwin L."/>
            <person name="Pitluck S."/>
            <person name="Peters L."/>
            <person name="Kyrpides N."/>
            <person name="Mavromatis K."/>
            <person name="Ivanova N."/>
            <person name="Mikhailova N."/>
            <person name="Lu M."/>
            <person name="Detter J.C."/>
            <person name="Tapia R."/>
            <person name="Han C."/>
            <person name="Land M."/>
            <person name="Hauser L."/>
            <person name="Markowitz V."/>
            <person name="Cheng J.-F."/>
            <person name="Hugenholtz P."/>
            <person name="Woyke T."/>
            <person name="Wu D."/>
            <person name="Spring S."/>
            <person name="Schuler E."/>
            <person name="Brambilla E."/>
            <person name="Klenk H.-P."/>
            <person name="Eisen J.A."/>
        </authorList>
    </citation>
    <scope>NUCLEOTIDE SEQUENCE [LARGE SCALE GENOMIC DNA]</scope>
    <source>
        <strain evidence="3 4">DSM 4140</strain>
    </source>
</reference>
<proteinExistence type="predicted"/>
<dbReference type="CDD" id="cd00077">
    <property type="entry name" value="HDc"/>
    <property type="match status" value="1"/>
</dbReference>
<evidence type="ECO:0000313" key="3">
    <source>
        <dbReference type="EMBL" id="EJG07274.1"/>
    </source>
</evidence>
<dbReference type="InterPro" id="IPR051094">
    <property type="entry name" value="Diverse_Catalytic_Enzymes"/>
</dbReference>
<dbReference type="PANTHER" id="PTHR35795:SF1">
    <property type="entry name" value="BIS(5'-NUCLEOSYL)-TETRAPHOSPHATASE, SYMMETRICAL"/>
    <property type="match status" value="1"/>
</dbReference>
<evidence type="ECO:0000313" key="4">
    <source>
        <dbReference type="Proteomes" id="UP000005095"/>
    </source>
</evidence>